<proteinExistence type="predicted"/>
<sequence length="109" mass="11243">MSAATLPFAAILDVVAATVGPPVEGQAGGCIELWAQTPDGRVLTIAPDDGPWRLDISGRVTLSHFEVAAYPNAAHYLDGGDPDSRQSADPTIDALTVTLSTLTAPTADQ</sequence>
<protein>
    <submittedName>
        <fullName evidence="1">Uncharacterized protein</fullName>
    </submittedName>
</protein>
<keyword evidence="2" id="KW-1185">Reference proteome</keyword>
<evidence type="ECO:0000313" key="2">
    <source>
        <dbReference type="Proteomes" id="UP001501676"/>
    </source>
</evidence>
<dbReference type="Proteomes" id="UP001501676">
    <property type="component" value="Unassembled WGS sequence"/>
</dbReference>
<comment type="caution">
    <text evidence="1">The sequence shown here is derived from an EMBL/GenBank/DDBJ whole genome shotgun (WGS) entry which is preliminary data.</text>
</comment>
<reference evidence="2" key="1">
    <citation type="journal article" date="2019" name="Int. J. Syst. Evol. Microbiol.">
        <title>The Global Catalogue of Microorganisms (GCM) 10K type strain sequencing project: providing services to taxonomists for standard genome sequencing and annotation.</title>
        <authorList>
            <consortium name="The Broad Institute Genomics Platform"/>
            <consortium name="The Broad Institute Genome Sequencing Center for Infectious Disease"/>
            <person name="Wu L."/>
            <person name="Ma J."/>
        </authorList>
    </citation>
    <scope>NUCLEOTIDE SEQUENCE [LARGE SCALE GENOMIC DNA]</scope>
    <source>
        <strain evidence="2">JCM 9458</strain>
    </source>
</reference>
<accession>A0ABP6SVE5</accession>
<name>A0ABP6SVE5_9ACTN</name>
<evidence type="ECO:0000313" key="1">
    <source>
        <dbReference type="EMBL" id="GAA3386368.1"/>
    </source>
</evidence>
<dbReference type="RefSeq" id="WP_345728070.1">
    <property type="nucleotide sequence ID" value="NZ_BAAAYN010000016.1"/>
</dbReference>
<organism evidence="1 2">
    <name type="scientific">Cryptosporangium minutisporangium</name>
    <dbReference type="NCBI Taxonomy" id="113569"/>
    <lineage>
        <taxon>Bacteria</taxon>
        <taxon>Bacillati</taxon>
        <taxon>Actinomycetota</taxon>
        <taxon>Actinomycetes</taxon>
        <taxon>Cryptosporangiales</taxon>
        <taxon>Cryptosporangiaceae</taxon>
        <taxon>Cryptosporangium</taxon>
    </lineage>
</organism>
<dbReference type="EMBL" id="BAAAYN010000016">
    <property type="protein sequence ID" value="GAA3386368.1"/>
    <property type="molecule type" value="Genomic_DNA"/>
</dbReference>
<gene>
    <name evidence="1" type="ORF">GCM10020369_23400</name>
</gene>